<feature type="transmembrane region" description="Helical" evidence="6">
    <location>
        <begin position="132"/>
        <end position="151"/>
    </location>
</feature>
<dbReference type="Proteomes" id="UP001597119">
    <property type="component" value="Unassembled WGS sequence"/>
</dbReference>
<evidence type="ECO:0000256" key="1">
    <source>
        <dbReference type="ARBA" id="ARBA00004141"/>
    </source>
</evidence>
<dbReference type="InterPro" id="IPR000620">
    <property type="entry name" value="EamA_dom"/>
</dbReference>
<feature type="transmembrane region" description="Helical" evidence="6">
    <location>
        <begin position="187"/>
        <end position="206"/>
    </location>
</feature>
<comment type="caution">
    <text evidence="8">The sequence shown here is derived from an EMBL/GenBank/DDBJ whole genome shotgun (WGS) entry which is preliminary data.</text>
</comment>
<feature type="transmembrane region" description="Helical" evidence="6">
    <location>
        <begin position="252"/>
        <end position="269"/>
    </location>
</feature>
<evidence type="ECO:0000256" key="6">
    <source>
        <dbReference type="SAM" id="Phobius"/>
    </source>
</evidence>
<feature type="domain" description="EamA" evidence="7">
    <location>
        <begin position="8"/>
        <end position="143"/>
    </location>
</feature>
<evidence type="ECO:0000256" key="3">
    <source>
        <dbReference type="ARBA" id="ARBA00022989"/>
    </source>
</evidence>
<dbReference type="Pfam" id="PF00892">
    <property type="entry name" value="EamA"/>
    <property type="match status" value="2"/>
</dbReference>
<dbReference type="SUPFAM" id="SSF103481">
    <property type="entry name" value="Multidrug resistance efflux transporter EmrE"/>
    <property type="match status" value="2"/>
</dbReference>
<comment type="subcellular location">
    <subcellularLocation>
        <location evidence="1">Membrane</location>
        <topology evidence="1">Multi-pass membrane protein</topology>
    </subcellularLocation>
</comment>
<keyword evidence="4 6" id="KW-0472">Membrane</keyword>
<dbReference type="InterPro" id="IPR037185">
    <property type="entry name" value="EmrE-like"/>
</dbReference>
<sequence length="328" mass="33376">MVTRLRTLAFFLLASVFFGGTYVAVKAGGAYFPPLLFVAIRYDVAAVLLLGFVALTTAPADRYPRSRRDVAGVLATAVFAIGLTNALLFVGQQSTTSAVGSILFGLAPILTPVFAALLLADEGLSRRGAAGTVLGLVGVALVVGFDPAMLVGSGSQGMVLMLGGAVSSALGAVLIRRADASLSSVVQTAWALPVSAGMLHAGSALAGESFGAVVWSLPALVALGYLSVFAGAVAYIAYFGLLAEVGAIQSSLVFYVSPVFATLGGWAVLGESISTMTVAGFGVVVVGFAVIGFETLRDVVAPHLPSRSRSQRSESPTSSATRYGSEGD</sequence>
<feature type="region of interest" description="Disordered" evidence="5">
    <location>
        <begin position="306"/>
        <end position="328"/>
    </location>
</feature>
<dbReference type="InterPro" id="IPR050638">
    <property type="entry name" value="AA-Vitamin_Transporters"/>
</dbReference>
<keyword evidence="2 6" id="KW-0812">Transmembrane</keyword>
<keyword evidence="9" id="KW-1185">Reference proteome</keyword>
<proteinExistence type="predicted"/>
<organism evidence="8 9">
    <name type="scientific">Halorientalis brevis</name>
    <dbReference type="NCBI Taxonomy" id="1126241"/>
    <lineage>
        <taxon>Archaea</taxon>
        <taxon>Methanobacteriati</taxon>
        <taxon>Methanobacteriota</taxon>
        <taxon>Stenosarchaea group</taxon>
        <taxon>Halobacteria</taxon>
        <taxon>Halobacteriales</taxon>
        <taxon>Haloarculaceae</taxon>
        <taxon>Halorientalis</taxon>
    </lineage>
</organism>
<gene>
    <name evidence="8" type="ORF">ACFR9U_07040</name>
</gene>
<feature type="transmembrane region" description="Helical" evidence="6">
    <location>
        <begin position="157"/>
        <end position="175"/>
    </location>
</feature>
<evidence type="ECO:0000256" key="4">
    <source>
        <dbReference type="ARBA" id="ARBA00023136"/>
    </source>
</evidence>
<evidence type="ECO:0000259" key="7">
    <source>
        <dbReference type="Pfam" id="PF00892"/>
    </source>
</evidence>
<evidence type="ECO:0000256" key="2">
    <source>
        <dbReference type="ARBA" id="ARBA00022692"/>
    </source>
</evidence>
<protein>
    <submittedName>
        <fullName evidence="8">DMT family transporter</fullName>
    </submittedName>
</protein>
<keyword evidence="3 6" id="KW-1133">Transmembrane helix</keyword>
<feature type="transmembrane region" description="Helical" evidence="6">
    <location>
        <begin position="70"/>
        <end position="90"/>
    </location>
</feature>
<evidence type="ECO:0000313" key="8">
    <source>
        <dbReference type="EMBL" id="MFD1586734.1"/>
    </source>
</evidence>
<dbReference type="RefSeq" id="WP_345893393.1">
    <property type="nucleotide sequence ID" value="NZ_JALLGV010000007.1"/>
</dbReference>
<name>A0ABD6C9V6_9EURY</name>
<dbReference type="AlphaFoldDB" id="A0ABD6C9V6"/>
<dbReference type="PANTHER" id="PTHR32322:SF2">
    <property type="entry name" value="EAMA DOMAIN-CONTAINING PROTEIN"/>
    <property type="match status" value="1"/>
</dbReference>
<dbReference type="EMBL" id="JBHUDJ010000002">
    <property type="protein sequence ID" value="MFD1586734.1"/>
    <property type="molecule type" value="Genomic_DNA"/>
</dbReference>
<evidence type="ECO:0000313" key="9">
    <source>
        <dbReference type="Proteomes" id="UP001597119"/>
    </source>
</evidence>
<feature type="transmembrane region" description="Helical" evidence="6">
    <location>
        <begin position="275"/>
        <end position="293"/>
    </location>
</feature>
<feature type="transmembrane region" description="Helical" evidence="6">
    <location>
        <begin position="39"/>
        <end position="58"/>
    </location>
</feature>
<dbReference type="PANTHER" id="PTHR32322">
    <property type="entry name" value="INNER MEMBRANE TRANSPORTER"/>
    <property type="match status" value="1"/>
</dbReference>
<feature type="transmembrane region" description="Helical" evidence="6">
    <location>
        <begin position="102"/>
        <end position="120"/>
    </location>
</feature>
<reference evidence="8 9" key="1">
    <citation type="journal article" date="2019" name="Int. J. Syst. Evol. Microbiol.">
        <title>The Global Catalogue of Microorganisms (GCM) 10K type strain sequencing project: providing services to taxonomists for standard genome sequencing and annotation.</title>
        <authorList>
            <consortium name="The Broad Institute Genomics Platform"/>
            <consortium name="The Broad Institute Genome Sequencing Center for Infectious Disease"/>
            <person name="Wu L."/>
            <person name="Ma J."/>
        </authorList>
    </citation>
    <scope>NUCLEOTIDE SEQUENCE [LARGE SCALE GENOMIC DNA]</scope>
    <source>
        <strain evidence="8 9">CGMCC 1.12125</strain>
    </source>
</reference>
<evidence type="ECO:0000256" key="5">
    <source>
        <dbReference type="SAM" id="MobiDB-lite"/>
    </source>
</evidence>
<dbReference type="GO" id="GO:0016020">
    <property type="term" value="C:membrane"/>
    <property type="evidence" value="ECO:0007669"/>
    <property type="project" value="UniProtKB-SubCell"/>
</dbReference>
<feature type="transmembrane region" description="Helical" evidence="6">
    <location>
        <begin position="212"/>
        <end position="240"/>
    </location>
</feature>
<feature type="domain" description="EamA" evidence="7">
    <location>
        <begin position="157"/>
        <end position="291"/>
    </location>
</feature>
<accession>A0ABD6C9V6</accession>